<keyword evidence="14" id="KW-1208">Phospholipid metabolism</keyword>
<feature type="transmembrane region" description="Helical" evidence="18">
    <location>
        <begin position="65"/>
        <end position="85"/>
    </location>
</feature>
<evidence type="ECO:0000256" key="8">
    <source>
        <dbReference type="ARBA" id="ARBA00022679"/>
    </source>
</evidence>
<dbReference type="GeneID" id="53315845"/>
<dbReference type="InterPro" id="IPR043130">
    <property type="entry name" value="CDP-OH_PTrfase_TM_dom"/>
</dbReference>
<evidence type="ECO:0000313" key="20">
    <source>
        <dbReference type="Proteomes" id="UP000076066"/>
    </source>
</evidence>
<feature type="transmembrane region" description="Helical" evidence="18">
    <location>
        <begin position="32"/>
        <end position="53"/>
    </location>
</feature>
<evidence type="ECO:0000256" key="10">
    <source>
        <dbReference type="ARBA" id="ARBA00022989"/>
    </source>
</evidence>
<organism evidence="19 20">
    <name type="scientific">Haematospirillum jordaniae</name>
    <dbReference type="NCBI Taxonomy" id="1549855"/>
    <lineage>
        <taxon>Bacteria</taxon>
        <taxon>Pseudomonadati</taxon>
        <taxon>Pseudomonadota</taxon>
        <taxon>Alphaproteobacteria</taxon>
        <taxon>Rhodospirillales</taxon>
        <taxon>Novispirillaceae</taxon>
        <taxon>Haematospirillum</taxon>
    </lineage>
</organism>
<keyword evidence="12 18" id="KW-0472">Membrane</keyword>
<evidence type="ECO:0000256" key="18">
    <source>
        <dbReference type="SAM" id="Phobius"/>
    </source>
</evidence>
<keyword evidence="13" id="KW-0594">Phospholipid biosynthesis</keyword>
<evidence type="ECO:0000256" key="9">
    <source>
        <dbReference type="ARBA" id="ARBA00022692"/>
    </source>
</evidence>
<keyword evidence="8 17" id="KW-0808">Transferase</keyword>
<evidence type="ECO:0000256" key="3">
    <source>
        <dbReference type="ARBA" id="ARBA00005189"/>
    </source>
</evidence>
<dbReference type="InterPro" id="IPR050324">
    <property type="entry name" value="CDP-alcohol_PTase-I"/>
</dbReference>
<dbReference type="PANTHER" id="PTHR14269">
    <property type="entry name" value="CDP-DIACYLGLYCEROL--GLYCEROL-3-PHOSPHATE 3-PHOSPHATIDYLTRANSFERASE-RELATED"/>
    <property type="match status" value="1"/>
</dbReference>
<name>A0A143DH20_9PROT</name>
<dbReference type="PROSITE" id="PS00379">
    <property type="entry name" value="CDP_ALCOHOL_P_TRANSF"/>
    <property type="match status" value="1"/>
</dbReference>
<dbReference type="GO" id="GO:0016020">
    <property type="term" value="C:membrane"/>
    <property type="evidence" value="ECO:0007669"/>
    <property type="project" value="UniProtKB-SubCell"/>
</dbReference>
<evidence type="ECO:0000256" key="13">
    <source>
        <dbReference type="ARBA" id="ARBA00023209"/>
    </source>
</evidence>
<keyword evidence="11" id="KW-0443">Lipid metabolism</keyword>
<reference evidence="19 20" key="1">
    <citation type="submission" date="2016-02" db="EMBL/GenBank/DDBJ databases">
        <title>Complete Genome of H5569, the type strain of the newly described species Haematospirillium jordaniae.</title>
        <authorList>
            <person name="Nicholson A.C."/>
            <person name="Humrighouse B.W."/>
            <person name="Loparov V."/>
            <person name="McQuiston J.R."/>
        </authorList>
    </citation>
    <scope>NUCLEOTIDE SEQUENCE [LARGE SCALE GENOMIC DNA]</scope>
    <source>
        <strain evidence="19 20">H5569</strain>
    </source>
</reference>
<dbReference type="Proteomes" id="UP000076066">
    <property type="component" value="Chromosome"/>
</dbReference>
<dbReference type="InterPro" id="IPR048254">
    <property type="entry name" value="CDP_ALCOHOL_P_TRANSF_CS"/>
</dbReference>
<keyword evidence="7" id="KW-0444">Lipid biosynthesis</keyword>
<dbReference type="InterPro" id="IPR004570">
    <property type="entry name" value="Phosphatidylglycerol_P_synth"/>
</dbReference>
<feature type="transmembrane region" description="Helical" evidence="18">
    <location>
        <begin position="7"/>
        <end position="26"/>
    </location>
</feature>
<accession>A0A143DH20</accession>
<feature type="transmembrane region" description="Helical" evidence="18">
    <location>
        <begin position="155"/>
        <end position="175"/>
    </location>
</feature>
<evidence type="ECO:0000256" key="6">
    <source>
        <dbReference type="ARBA" id="ARBA00014944"/>
    </source>
</evidence>
<evidence type="ECO:0000313" key="19">
    <source>
        <dbReference type="EMBL" id="AMW35478.1"/>
    </source>
</evidence>
<keyword evidence="20" id="KW-1185">Reference proteome</keyword>
<keyword evidence="10 18" id="KW-1133">Transmembrane helix</keyword>
<evidence type="ECO:0000256" key="16">
    <source>
        <dbReference type="NCBIfam" id="TIGR00560"/>
    </source>
</evidence>
<dbReference type="Gene3D" id="1.20.120.1760">
    <property type="match status" value="1"/>
</dbReference>
<comment type="pathway">
    <text evidence="3">Lipid metabolism.</text>
</comment>
<comment type="similarity">
    <text evidence="4 17">Belongs to the CDP-alcohol phosphatidyltransferase class-I family.</text>
</comment>
<dbReference type="GO" id="GO:0046474">
    <property type="term" value="P:glycerophospholipid biosynthetic process"/>
    <property type="evidence" value="ECO:0007669"/>
    <property type="project" value="TreeGrafter"/>
</dbReference>
<dbReference type="Pfam" id="PF01066">
    <property type="entry name" value="CDP-OH_P_transf"/>
    <property type="match status" value="1"/>
</dbReference>
<dbReference type="EMBL" id="CP014525">
    <property type="protein sequence ID" value="AMW35478.1"/>
    <property type="molecule type" value="Genomic_DNA"/>
</dbReference>
<gene>
    <name evidence="19" type="ORF">AY555_01565</name>
</gene>
<dbReference type="AlphaFoldDB" id="A0A143DH20"/>
<evidence type="ECO:0000256" key="14">
    <source>
        <dbReference type="ARBA" id="ARBA00023264"/>
    </source>
</evidence>
<evidence type="ECO:0000256" key="12">
    <source>
        <dbReference type="ARBA" id="ARBA00023136"/>
    </source>
</evidence>
<dbReference type="GO" id="GO:0008444">
    <property type="term" value="F:CDP-diacylglycerol-glycerol-3-phosphate 3-phosphatidyltransferase activity"/>
    <property type="evidence" value="ECO:0007669"/>
    <property type="project" value="UniProtKB-UniRule"/>
</dbReference>
<comment type="pathway">
    <text evidence="2">Phospholipid metabolism; phosphatidylglycerol biosynthesis; phosphatidylglycerol from CDP-diacylglycerol: step 1/2.</text>
</comment>
<dbReference type="KEGG" id="hjo:AY555_01565"/>
<evidence type="ECO:0000256" key="4">
    <source>
        <dbReference type="ARBA" id="ARBA00010441"/>
    </source>
</evidence>
<dbReference type="PANTHER" id="PTHR14269:SF62">
    <property type="entry name" value="CDP-DIACYLGLYCEROL--GLYCEROL-3-PHOSPHATE 3-PHOSPHATIDYLTRANSFERASE 1, CHLOROPLASTIC"/>
    <property type="match status" value="1"/>
</dbReference>
<sequence length="198" mass="21817">MVSSLPNLLTLFRIVAIPLLVATFYLDSPTMRWIALGLFSLAGISDFLDGWLARRWQQVSSLGRFLDPIADKLLVASVLMMLVAFHRIDAWGVLPALVILCREILVSGLREFLAEAKVGLPVTNLAKWKTGVQMVALPVLLVGSAAPSWLPAEHIGTALLWIAAFLTAVTGWDYLRAGLHHMDQIPKHDKNTVRATEI</sequence>
<keyword evidence="9 18" id="KW-0812">Transmembrane</keyword>
<evidence type="ECO:0000256" key="7">
    <source>
        <dbReference type="ARBA" id="ARBA00022516"/>
    </source>
</evidence>
<dbReference type="OrthoDB" id="9796672at2"/>
<dbReference type="InterPro" id="IPR000462">
    <property type="entry name" value="CDP-OH_P_trans"/>
</dbReference>
<evidence type="ECO:0000256" key="2">
    <source>
        <dbReference type="ARBA" id="ARBA00005042"/>
    </source>
</evidence>
<evidence type="ECO:0000256" key="15">
    <source>
        <dbReference type="ARBA" id="ARBA00048586"/>
    </source>
</evidence>
<protein>
    <recommendedName>
        <fullName evidence="6 16">CDP-diacylglycerol--glycerol-3-phosphate 3-phosphatidyltransferase</fullName>
        <ecNumber evidence="5 16">2.7.8.5</ecNumber>
    </recommendedName>
</protein>
<comment type="catalytic activity">
    <reaction evidence="15">
        <text>a CDP-1,2-diacyl-sn-glycerol + sn-glycerol 3-phosphate = a 1,2-diacyl-sn-glycero-3-phospho-(1'-sn-glycero-3'-phosphate) + CMP + H(+)</text>
        <dbReference type="Rhea" id="RHEA:12593"/>
        <dbReference type="ChEBI" id="CHEBI:15378"/>
        <dbReference type="ChEBI" id="CHEBI:57597"/>
        <dbReference type="ChEBI" id="CHEBI:58332"/>
        <dbReference type="ChEBI" id="CHEBI:60110"/>
        <dbReference type="ChEBI" id="CHEBI:60377"/>
        <dbReference type="EC" id="2.7.8.5"/>
    </reaction>
</comment>
<evidence type="ECO:0000256" key="1">
    <source>
        <dbReference type="ARBA" id="ARBA00004141"/>
    </source>
</evidence>
<evidence type="ECO:0000256" key="11">
    <source>
        <dbReference type="ARBA" id="ARBA00023098"/>
    </source>
</evidence>
<evidence type="ECO:0000256" key="17">
    <source>
        <dbReference type="RuleBase" id="RU003750"/>
    </source>
</evidence>
<proteinExistence type="inferred from homology"/>
<comment type="subcellular location">
    <subcellularLocation>
        <location evidence="1">Membrane</location>
        <topology evidence="1">Multi-pass membrane protein</topology>
    </subcellularLocation>
</comment>
<evidence type="ECO:0000256" key="5">
    <source>
        <dbReference type="ARBA" id="ARBA00013170"/>
    </source>
</evidence>
<dbReference type="PIRSF" id="PIRSF000847">
    <property type="entry name" value="Phos_ph_gly_syn"/>
    <property type="match status" value="1"/>
</dbReference>
<dbReference type="STRING" id="1549855.AY555_01565"/>
<dbReference type="RefSeq" id="WP_066136353.1">
    <property type="nucleotide sequence ID" value="NZ_CP014525.1"/>
</dbReference>
<dbReference type="EC" id="2.7.8.5" evidence="5 16"/>
<dbReference type="NCBIfam" id="TIGR00560">
    <property type="entry name" value="pgsA"/>
    <property type="match status" value="1"/>
</dbReference>